<keyword evidence="11" id="KW-1185">Reference proteome</keyword>
<dbReference type="InterPro" id="IPR000515">
    <property type="entry name" value="MetI-like"/>
</dbReference>
<dbReference type="Proteomes" id="UP000528824">
    <property type="component" value="Unassembled WGS sequence"/>
</dbReference>
<feature type="transmembrane region" description="Helical" evidence="8">
    <location>
        <begin position="247"/>
        <end position="267"/>
    </location>
</feature>
<feature type="transmembrane region" description="Helical" evidence="8">
    <location>
        <begin position="379"/>
        <end position="406"/>
    </location>
</feature>
<evidence type="ECO:0000259" key="9">
    <source>
        <dbReference type="PROSITE" id="PS50928"/>
    </source>
</evidence>
<sequence>MQPVQRILRSPFALLVPALAILTIVFGIPIVQLFLESVNAPGFNLQNYYAFLEQKANIRILIQTLEISTVATVICLLIGYPTAYLIASAPKKTRVILIVLVVIPYLTSDLARTYSWVVILGDAGLINSVLTELGLISSPLPLIYNRVAVYVGMVHIMLPMIILPLLSVMTSINNSLVAAAKSMGARPSTAFWRVYFPLSMPGVRSGTLLVFVLCLGFYVTPTALGGLGDAMLSTSIAAQASTGFSMATISASSFVLLAIAVIVLATFRLNPAGSRKVEFKPRVGWFSRITFLNRIRGYANEIAVGSKAKSWPLQVHRMQSNRRFSKIVSWTSLVLVSFYLLFPSIVVVVMSFSDGQTLQFPPPGLSLQWYRSFFSDASWYGTALLSIKIGLAVSILATVAGTLAAFGLNRFAPGVRNVMTTAILTPIIIPVIVVGVASYFGLANLGLIGTERGIVLTHTVGAIGYVVVIVSATLVDFDKQLVRAANSMKARPLTAFMKITLPIIRPAIIGSALFAFIHSFGEVVITSFVSGYSVQTLPLKMWNNIRNEIDPTVAAVASLLTLLPILWMIALYVMWWRAGERAQPAIAKSEI</sequence>
<feature type="transmembrane region" description="Helical" evidence="8">
    <location>
        <begin position="418"/>
        <end position="442"/>
    </location>
</feature>
<dbReference type="GO" id="GO:0005886">
    <property type="term" value="C:plasma membrane"/>
    <property type="evidence" value="ECO:0007669"/>
    <property type="project" value="UniProtKB-SubCell"/>
</dbReference>
<dbReference type="Gene3D" id="1.10.3720.10">
    <property type="entry name" value="MetI-like"/>
    <property type="match status" value="2"/>
</dbReference>
<evidence type="ECO:0000256" key="4">
    <source>
        <dbReference type="ARBA" id="ARBA00022475"/>
    </source>
</evidence>
<evidence type="ECO:0000313" key="10">
    <source>
        <dbReference type="EMBL" id="MBB5564374.1"/>
    </source>
</evidence>
<organism evidence="10 11">
    <name type="scientific">Rhizobium lentis</name>
    <dbReference type="NCBI Taxonomy" id="1138194"/>
    <lineage>
        <taxon>Bacteria</taxon>
        <taxon>Pseudomonadati</taxon>
        <taxon>Pseudomonadota</taxon>
        <taxon>Alphaproteobacteria</taxon>
        <taxon>Hyphomicrobiales</taxon>
        <taxon>Rhizobiaceae</taxon>
        <taxon>Rhizobium/Agrobacterium group</taxon>
        <taxon>Rhizobium</taxon>
    </lineage>
</organism>
<dbReference type="InterPro" id="IPR035906">
    <property type="entry name" value="MetI-like_sf"/>
</dbReference>
<protein>
    <submittedName>
        <fullName evidence="10">Putative spermidine/putrescine transport system permease protein</fullName>
    </submittedName>
</protein>
<comment type="similarity">
    <text evidence="2">Belongs to the binding-protein-dependent transport system permease family. CysTW subfamily.</text>
</comment>
<evidence type="ECO:0000256" key="6">
    <source>
        <dbReference type="ARBA" id="ARBA00022989"/>
    </source>
</evidence>
<keyword evidence="5 8" id="KW-0812">Transmembrane</keyword>
<feature type="transmembrane region" description="Helical" evidence="8">
    <location>
        <begin position="60"/>
        <end position="80"/>
    </location>
</feature>
<evidence type="ECO:0000256" key="1">
    <source>
        <dbReference type="ARBA" id="ARBA00004651"/>
    </source>
</evidence>
<keyword evidence="4" id="KW-1003">Cell membrane</keyword>
<dbReference type="AlphaFoldDB" id="A0A7W9CYA6"/>
<evidence type="ECO:0000256" key="8">
    <source>
        <dbReference type="RuleBase" id="RU363032"/>
    </source>
</evidence>
<feature type="domain" description="ABC transmembrane type-1" evidence="9">
    <location>
        <begin position="61"/>
        <end position="265"/>
    </location>
</feature>
<feature type="domain" description="ABC transmembrane type-1" evidence="9">
    <location>
        <begin position="383"/>
        <end position="572"/>
    </location>
</feature>
<evidence type="ECO:0000256" key="3">
    <source>
        <dbReference type="ARBA" id="ARBA00022448"/>
    </source>
</evidence>
<evidence type="ECO:0000313" key="11">
    <source>
        <dbReference type="Proteomes" id="UP000528824"/>
    </source>
</evidence>
<dbReference type="GO" id="GO:0055085">
    <property type="term" value="P:transmembrane transport"/>
    <property type="evidence" value="ECO:0007669"/>
    <property type="project" value="InterPro"/>
</dbReference>
<feature type="transmembrane region" description="Helical" evidence="8">
    <location>
        <begin position="147"/>
        <end position="169"/>
    </location>
</feature>
<feature type="transmembrane region" description="Helical" evidence="8">
    <location>
        <begin position="327"/>
        <end position="352"/>
    </location>
</feature>
<feature type="transmembrane region" description="Helical" evidence="8">
    <location>
        <begin position="454"/>
        <end position="475"/>
    </location>
</feature>
<comment type="caution">
    <text evidence="10">The sequence shown here is derived from an EMBL/GenBank/DDBJ whole genome shotgun (WGS) entry which is preliminary data.</text>
</comment>
<dbReference type="PROSITE" id="PS50928">
    <property type="entry name" value="ABC_TM1"/>
    <property type="match status" value="2"/>
</dbReference>
<dbReference type="CDD" id="cd06261">
    <property type="entry name" value="TM_PBP2"/>
    <property type="match status" value="2"/>
</dbReference>
<keyword evidence="6 8" id="KW-1133">Transmembrane helix</keyword>
<feature type="transmembrane region" description="Helical" evidence="8">
    <location>
        <begin position="92"/>
        <end position="108"/>
    </location>
</feature>
<feature type="transmembrane region" description="Helical" evidence="8">
    <location>
        <begin position="552"/>
        <end position="575"/>
    </location>
</feature>
<name>A0A7W9CYA6_9HYPH</name>
<dbReference type="EMBL" id="JACHBC010000020">
    <property type="protein sequence ID" value="MBB5564374.1"/>
    <property type="molecule type" value="Genomic_DNA"/>
</dbReference>
<evidence type="ECO:0000256" key="7">
    <source>
        <dbReference type="ARBA" id="ARBA00023136"/>
    </source>
</evidence>
<accession>A0A7W9CYA6</accession>
<feature type="transmembrane region" description="Helical" evidence="8">
    <location>
        <begin position="12"/>
        <end position="35"/>
    </location>
</feature>
<reference evidence="10 11" key="1">
    <citation type="submission" date="2020-08" db="EMBL/GenBank/DDBJ databases">
        <title>Genomic Encyclopedia of Type Strains, Phase IV (KMG-V): Genome sequencing to study the core and pangenomes of soil and plant-associated prokaryotes.</title>
        <authorList>
            <person name="Whitman W."/>
        </authorList>
    </citation>
    <scope>NUCLEOTIDE SEQUENCE [LARGE SCALE GENOMIC DNA]</scope>
    <source>
        <strain evidence="10 11">SEMIA 4034</strain>
    </source>
</reference>
<dbReference type="PANTHER" id="PTHR42929">
    <property type="entry name" value="INNER MEMBRANE ABC TRANSPORTER PERMEASE PROTEIN YDCU-RELATED-RELATED"/>
    <property type="match status" value="1"/>
</dbReference>
<gene>
    <name evidence="10" type="ORF">GGI59_006082</name>
</gene>
<comment type="subcellular location">
    <subcellularLocation>
        <location evidence="1 8">Cell membrane</location>
        <topology evidence="1 8">Multi-pass membrane protein</topology>
    </subcellularLocation>
</comment>
<keyword evidence="7 8" id="KW-0472">Membrane</keyword>
<dbReference type="RefSeq" id="WP_183919924.1">
    <property type="nucleotide sequence ID" value="NZ_JACHBB010000020.1"/>
</dbReference>
<evidence type="ECO:0000256" key="5">
    <source>
        <dbReference type="ARBA" id="ARBA00022692"/>
    </source>
</evidence>
<evidence type="ECO:0000256" key="2">
    <source>
        <dbReference type="ARBA" id="ARBA00007069"/>
    </source>
</evidence>
<dbReference type="Pfam" id="PF00528">
    <property type="entry name" value="BPD_transp_1"/>
    <property type="match status" value="2"/>
</dbReference>
<feature type="transmembrane region" description="Helical" evidence="8">
    <location>
        <begin position="208"/>
        <end position="227"/>
    </location>
</feature>
<keyword evidence="3 8" id="KW-0813">Transport</keyword>
<proteinExistence type="inferred from homology"/>
<dbReference type="SUPFAM" id="SSF161098">
    <property type="entry name" value="MetI-like"/>
    <property type="match status" value="2"/>
</dbReference>
<dbReference type="PANTHER" id="PTHR42929:SF5">
    <property type="entry name" value="ABC TRANSPORTER PERMEASE PROTEIN"/>
    <property type="match status" value="1"/>
</dbReference>